<keyword evidence="1" id="KW-0175">Coiled coil</keyword>
<dbReference type="Proteomes" id="UP000663880">
    <property type="component" value="Unassembled WGS sequence"/>
</dbReference>
<comment type="caution">
    <text evidence="2">The sequence shown here is derived from an EMBL/GenBank/DDBJ whole genome shotgun (WGS) entry which is preliminary data.</text>
</comment>
<protein>
    <submittedName>
        <fullName evidence="2">Uncharacterized protein</fullName>
    </submittedName>
</protein>
<feature type="coiled-coil region" evidence="1">
    <location>
        <begin position="230"/>
        <end position="282"/>
    </location>
</feature>
<reference evidence="2" key="1">
    <citation type="submission" date="2021-02" db="EMBL/GenBank/DDBJ databases">
        <authorList>
            <person name="Steward A R."/>
        </authorList>
    </citation>
    <scope>NUCLEOTIDE SEQUENCE</scope>
</reference>
<evidence type="ECO:0000313" key="2">
    <source>
        <dbReference type="EMBL" id="CAF4821203.1"/>
    </source>
</evidence>
<dbReference type="AlphaFoldDB" id="A0A821QGY3"/>
<evidence type="ECO:0000256" key="1">
    <source>
        <dbReference type="SAM" id="Coils"/>
    </source>
</evidence>
<accession>A0A821QGY3</accession>
<name>A0A821QGY3_9NEOP</name>
<dbReference type="EMBL" id="CAJOBZ010000008">
    <property type="protein sequence ID" value="CAF4821203.1"/>
    <property type="molecule type" value="Genomic_DNA"/>
</dbReference>
<sequence>MRFKFSPRIKPRSALFCRDTIVKGVMVNYGNLIKLLWSSSRDIDIKSNAQSEFNYLVLEVTDGKMNLYFCLVVMSCKISTTFQKNMKNSDIETLLEQLASDNNNESIKSTTTNTLGNSTKIIYFKTVTEPKIFKRQSSNVENVREDNESPDFVYDDTYDSDLPNFRRGEHNRSIKKIDSLQNLEKQAEPKAALQAEGMSHISNTKTPLSRGSILPEFVVDQIVYEESESNNNFKSTIEELEKKITSHNEKERYKFSRLFQEIKNLYNELEELKKIQEQLNRTQGILTRRDNSANERSGNALNLPTPKCCSKTINPVRYPMQHHTHANPYVDQLPIINNYPKTLFPPNLPYLRTIPRRFSSNFNNNSRFVQHTPLFKYFH</sequence>
<dbReference type="OrthoDB" id="6903460at2759"/>
<keyword evidence="3" id="KW-1185">Reference proteome</keyword>
<organism evidence="2 3">
    <name type="scientific">Pieris macdunnoughi</name>
    <dbReference type="NCBI Taxonomy" id="345717"/>
    <lineage>
        <taxon>Eukaryota</taxon>
        <taxon>Metazoa</taxon>
        <taxon>Ecdysozoa</taxon>
        <taxon>Arthropoda</taxon>
        <taxon>Hexapoda</taxon>
        <taxon>Insecta</taxon>
        <taxon>Pterygota</taxon>
        <taxon>Neoptera</taxon>
        <taxon>Endopterygota</taxon>
        <taxon>Lepidoptera</taxon>
        <taxon>Glossata</taxon>
        <taxon>Ditrysia</taxon>
        <taxon>Papilionoidea</taxon>
        <taxon>Pieridae</taxon>
        <taxon>Pierinae</taxon>
        <taxon>Pieris</taxon>
    </lineage>
</organism>
<proteinExistence type="predicted"/>
<evidence type="ECO:0000313" key="3">
    <source>
        <dbReference type="Proteomes" id="UP000663880"/>
    </source>
</evidence>
<gene>
    <name evidence="2" type="ORF">PMACD_LOCUS4614</name>
</gene>